<feature type="transmembrane region" description="Helical" evidence="2">
    <location>
        <begin position="364"/>
        <end position="383"/>
    </location>
</feature>
<name>A0A7S3ASN7_9EUKA</name>
<evidence type="ECO:0000256" key="2">
    <source>
        <dbReference type="SAM" id="Phobius"/>
    </source>
</evidence>
<keyword evidence="2" id="KW-0812">Transmembrane</keyword>
<dbReference type="AlphaFoldDB" id="A0A7S3ASN7"/>
<accession>A0A7S3ASN7</accession>
<organism evidence="3">
    <name type="scientific">Haptolina ericina</name>
    <dbReference type="NCBI Taxonomy" id="156174"/>
    <lineage>
        <taxon>Eukaryota</taxon>
        <taxon>Haptista</taxon>
        <taxon>Haptophyta</taxon>
        <taxon>Prymnesiophyceae</taxon>
        <taxon>Prymnesiales</taxon>
        <taxon>Prymnesiaceae</taxon>
        <taxon>Haptolina</taxon>
    </lineage>
</organism>
<proteinExistence type="predicted"/>
<feature type="transmembrane region" description="Helical" evidence="2">
    <location>
        <begin position="389"/>
        <end position="406"/>
    </location>
</feature>
<evidence type="ECO:0000256" key="1">
    <source>
        <dbReference type="SAM" id="MobiDB-lite"/>
    </source>
</evidence>
<keyword evidence="2" id="KW-1133">Transmembrane helix</keyword>
<dbReference type="EMBL" id="HBHX01023168">
    <property type="protein sequence ID" value="CAE0112202.1"/>
    <property type="molecule type" value="Transcribed_RNA"/>
</dbReference>
<keyword evidence="2" id="KW-0472">Membrane</keyword>
<feature type="transmembrane region" description="Helical" evidence="2">
    <location>
        <begin position="418"/>
        <end position="436"/>
    </location>
</feature>
<feature type="region of interest" description="Disordered" evidence="1">
    <location>
        <begin position="227"/>
        <end position="269"/>
    </location>
</feature>
<protein>
    <submittedName>
        <fullName evidence="3">Uncharacterized protein</fullName>
    </submittedName>
</protein>
<evidence type="ECO:0000313" key="3">
    <source>
        <dbReference type="EMBL" id="CAE0112202.1"/>
    </source>
</evidence>
<sequence length="549" mass="58125">MKTKSAQRQFRPTLCAHGRRMTRCLQCSGGSFCDHLKLRYRCKLCKGVVRDDRALRICNQSRPTPEGVDLRHGTAANLNGSSVSGLHPAGSPPGALSELTSATGAAATVVASSHGWRQVESSVPFGQLKRGAETALAPSVYQSAGTKQAPHLERAPAGLSDKVYLAQPIHLSVVPSRLPPAPGGRVICAPLLDDEEWSTPANGTDAWPSACMADAWGACLASDSSSVTSSTEPSFEGRSPDALSAPSADREDGNTASMPWLVSRPPQHDADAHLAGHTLSDTLEDMLGGIQQLSKTSAPLDVFLGTGCVPAMLLPSSPPLSPPGLHVSSSCPMHATSSPTLSDTSLQGQLVWLVGLYAEPIMRMFQVTTILATCMWAASMWAATLTHNVRGGFLMLAIFAVSYLLVRGCQGAQAAARIWVAACVLVPIAGLSSVLARPTATIDAEFDEHYRSRTYALLNCFALGAAHYAQSSLSLRVRFSLLMFVTGIYLLVFGIAVFRTGDLRWQHVPISGLLPMPAGFGALHMIQVHSSAPVASSSHSEGRAKEVPF</sequence>
<reference evidence="3" key="1">
    <citation type="submission" date="2021-01" db="EMBL/GenBank/DDBJ databases">
        <authorList>
            <person name="Corre E."/>
            <person name="Pelletier E."/>
            <person name="Niang G."/>
            <person name="Scheremetjew M."/>
            <person name="Finn R."/>
            <person name="Kale V."/>
            <person name="Holt S."/>
            <person name="Cochrane G."/>
            <person name="Meng A."/>
            <person name="Brown T."/>
            <person name="Cohen L."/>
        </authorList>
    </citation>
    <scope>NUCLEOTIDE SEQUENCE</scope>
    <source>
        <strain evidence="3">CCMP281</strain>
    </source>
</reference>
<feature type="transmembrane region" description="Helical" evidence="2">
    <location>
        <begin position="479"/>
        <end position="498"/>
    </location>
</feature>
<gene>
    <name evidence="3" type="ORF">HERI1096_LOCUS12862</name>
</gene>